<feature type="transmembrane region" description="Helical" evidence="1">
    <location>
        <begin position="125"/>
        <end position="148"/>
    </location>
</feature>
<dbReference type="RefSeq" id="WP_006934357.1">
    <property type="nucleotide sequence ID" value="NZ_AAUW01000006.1"/>
</dbReference>
<evidence type="ECO:0000313" key="3">
    <source>
        <dbReference type="Proteomes" id="UP000004848"/>
    </source>
</evidence>
<keyword evidence="1" id="KW-0472">Membrane</keyword>
<dbReference type="OrthoDB" id="7852992at2"/>
<dbReference type="Proteomes" id="UP000004848">
    <property type="component" value="Unassembled WGS sequence"/>
</dbReference>
<name>A0NSK0_ROSAI</name>
<proteinExistence type="predicted"/>
<reference evidence="2 3" key="1">
    <citation type="submission" date="2006-05" db="EMBL/GenBank/DDBJ databases">
        <authorList>
            <person name="King G."/>
            <person name="Ferriera S."/>
            <person name="Johnson J."/>
            <person name="Kravitz S."/>
            <person name="Beeson K."/>
            <person name="Sutton G."/>
            <person name="Rogers Y.-H."/>
            <person name="Friedman R."/>
            <person name="Frazier M."/>
            <person name="Venter J.C."/>
        </authorList>
    </citation>
    <scope>NUCLEOTIDE SEQUENCE [LARGE SCALE GENOMIC DNA]</scope>
    <source>
        <strain evidence="3">ATCC 25650 / DSM 13394 / JCM 20685 / NBRC 16684 / NCIMB 2208 / IAM 12614 / B1</strain>
    </source>
</reference>
<evidence type="ECO:0000256" key="1">
    <source>
        <dbReference type="SAM" id="Phobius"/>
    </source>
</evidence>
<protein>
    <submittedName>
        <fullName evidence="2">Uncharacterized protein</fullName>
    </submittedName>
</protein>
<sequence length="150" mass="16518">MAKDLFNSLFYVAVLYFAGAFTMLQGYPPFYKESNSIFAFNSPNKDEFLEGMQFVLVASGVVLATVFLSWLTGLNVFLALSPGCLCGGWSIRSKLKRTTDGPLPWVAVYTASPLLFPLFDRGPMLLFDIWTLAVTGVFGFPLVAIAFMKG</sequence>
<dbReference type="EMBL" id="AAUW01000006">
    <property type="protein sequence ID" value="EAV44529.1"/>
    <property type="molecule type" value="Genomic_DNA"/>
</dbReference>
<feature type="transmembrane region" description="Helical" evidence="1">
    <location>
        <begin position="103"/>
        <end position="119"/>
    </location>
</feature>
<keyword evidence="1" id="KW-0812">Transmembrane</keyword>
<comment type="caution">
    <text evidence="2">The sequence shown here is derived from an EMBL/GenBank/DDBJ whole genome shotgun (WGS) entry which is preliminary data.</text>
</comment>
<feature type="transmembrane region" description="Helical" evidence="1">
    <location>
        <begin position="6"/>
        <end position="27"/>
    </location>
</feature>
<dbReference type="AlphaFoldDB" id="A0NSK0"/>
<dbReference type="GeneID" id="68846474"/>
<organism evidence="2 3">
    <name type="scientific">Roseibium aggregatum (strain ATCC 25650 / DSM 13394 / JCM 20685 / NBRC 16684 / NCIMB 2208 / IAM 12614 / B1)</name>
    <name type="common">Stappia aggregata</name>
    <dbReference type="NCBI Taxonomy" id="384765"/>
    <lineage>
        <taxon>Bacteria</taxon>
        <taxon>Pseudomonadati</taxon>
        <taxon>Pseudomonadota</taxon>
        <taxon>Alphaproteobacteria</taxon>
        <taxon>Hyphomicrobiales</taxon>
        <taxon>Stappiaceae</taxon>
        <taxon>Roseibium</taxon>
    </lineage>
</organism>
<keyword evidence="1" id="KW-1133">Transmembrane helix</keyword>
<evidence type="ECO:0000313" key="2">
    <source>
        <dbReference type="EMBL" id="EAV44529.1"/>
    </source>
</evidence>
<accession>A0NSK0</accession>
<gene>
    <name evidence="2" type="ORF">SIAM614_05185</name>
</gene>